<dbReference type="GO" id="GO:0005975">
    <property type="term" value="P:carbohydrate metabolic process"/>
    <property type="evidence" value="ECO:0007669"/>
    <property type="project" value="UniProtKB-ARBA"/>
</dbReference>
<organism evidence="3 4">
    <name type="scientific">Microterricola viridarii</name>
    <dbReference type="NCBI Taxonomy" id="412690"/>
    <lineage>
        <taxon>Bacteria</taxon>
        <taxon>Bacillati</taxon>
        <taxon>Actinomycetota</taxon>
        <taxon>Actinomycetes</taxon>
        <taxon>Micrococcales</taxon>
        <taxon>Microbacteriaceae</taxon>
        <taxon>Microterricola</taxon>
    </lineage>
</organism>
<reference evidence="3 4" key="1">
    <citation type="journal article" date="2016" name="J. Biotechnol.">
        <title>First complete genome sequence of a species in the genus Microterricola, an extremophilic cold active enzyme producing bacterial strain ERGS5:02 isolated from Sikkim Himalaya.</title>
        <authorList>
            <person name="Himanshu"/>
            <person name="Swarnkar M.K."/>
            <person name="Singh D."/>
            <person name="Kumar R."/>
        </authorList>
    </citation>
    <scope>NUCLEOTIDE SEQUENCE [LARGE SCALE GENOMIC DNA]</scope>
    <source>
        <strain evidence="3 4">ERGS5:02</strain>
    </source>
</reference>
<evidence type="ECO:0000313" key="4">
    <source>
        <dbReference type="Proteomes" id="UP000058305"/>
    </source>
</evidence>
<reference evidence="4" key="2">
    <citation type="submission" date="2016-01" db="EMBL/GenBank/DDBJ databases">
        <title>First complete genome sequence of a species in the genus Microterricola, an extremophilic cold active enzyme producing strain ERGS5:02 isolated from Sikkim Himalaya.</title>
        <authorList>
            <person name="Kumar R."/>
            <person name="Singh D."/>
            <person name="Swarnkar M.K."/>
        </authorList>
    </citation>
    <scope>NUCLEOTIDE SEQUENCE [LARGE SCALE GENOMIC DNA]</scope>
    <source>
        <strain evidence="4">ERGS5:02</strain>
    </source>
</reference>
<evidence type="ECO:0008006" key="5">
    <source>
        <dbReference type="Google" id="ProtNLM"/>
    </source>
</evidence>
<dbReference type="Pfam" id="PF12671">
    <property type="entry name" value="Amidase_6"/>
    <property type="match status" value="1"/>
</dbReference>
<dbReference type="PROSITE" id="PS51257">
    <property type="entry name" value="PROKAR_LIPOPROTEIN"/>
    <property type="match status" value="1"/>
</dbReference>
<dbReference type="InterPro" id="IPR013783">
    <property type="entry name" value="Ig-like_fold"/>
</dbReference>
<accession>A0A109QXJ6</accession>
<dbReference type="OrthoDB" id="4981342at2"/>
<dbReference type="InterPro" id="IPR002909">
    <property type="entry name" value="IPT_dom"/>
</dbReference>
<protein>
    <recommendedName>
        <fullName evidence="5">IPT/TIG domain-containing protein</fullName>
    </recommendedName>
</protein>
<name>A0A109QXJ6_9MICO</name>
<dbReference type="RefSeq" id="WP_067230211.1">
    <property type="nucleotide sequence ID" value="NZ_CP014145.1"/>
</dbReference>
<feature type="domain" description="Putative amidase" evidence="2">
    <location>
        <begin position="243"/>
        <end position="376"/>
    </location>
</feature>
<evidence type="ECO:0000313" key="3">
    <source>
        <dbReference type="EMBL" id="AMB59749.1"/>
    </source>
</evidence>
<sequence length="389" mass="39641">MLHRLPSPLSISSQRWTLASGAAGLAAAACGLLALSLGVAPVTADSASATEPAAHAAAQAAPAQAPANTVTALPAIAKRPVALAAPVASGPVTGGTVVTVSGEELNQVSAVQVGGVPAVVVEATPTALSYQAPVSTELVTGTVPVELFDASGAAVPTTDQAALDQAAADEKAAAVQAAAIAADPHPLAAAPVAVARPAAEYGSAELRGLVLKPGALPITPAAAPASAPALLSFEYLPDPRVTAQTDYLLQHWSNYNLDYTPIYDNDCANFTSQGLIARGWQMDESWNYSNGAGSAAWISSTAFQHYMEAHPERGTALGDDQRASVKVGDIAQFDWDGSGDRDHTSTVTRVDKTAAGVTIYVAGHSKDSDYWNVDEAISGGGSVYYWSLS</sequence>
<dbReference type="KEGG" id="mvd:AWU67_13765"/>
<evidence type="ECO:0000259" key="1">
    <source>
        <dbReference type="Pfam" id="PF01833"/>
    </source>
</evidence>
<dbReference type="CDD" id="cd00102">
    <property type="entry name" value="IPT"/>
    <property type="match status" value="1"/>
</dbReference>
<dbReference type="InterPro" id="IPR024301">
    <property type="entry name" value="Amidase_6"/>
</dbReference>
<dbReference type="Gene3D" id="2.60.40.10">
    <property type="entry name" value="Immunoglobulins"/>
    <property type="match status" value="1"/>
</dbReference>
<gene>
    <name evidence="3" type="ORF">AWU67_13765</name>
</gene>
<dbReference type="EMBL" id="CP014145">
    <property type="protein sequence ID" value="AMB59749.1"/>
    <property type="molecule type" value="Genomic_DNA"/>
</dbReference>
<keyword evidence="4" id="KW-1185">Reference proteome</keyword>
<dbReference type="PANTHER" id="PTHR40032:SF1">
    <property type="entry name" value="EXPORTED PROTEIN"/>
    <property type="match status" value="1"/>
</dbReference>
<dbReference type="PANTHER" id="PTHR40032">
    <property type="entry name" value="EXPORTED PROTEIN-RELATED"/>
    <property type="match status" value="1"/>
</dbReference>
<dbReference type="AlphaFoldDB" id="A0A109QXJ6"/>
<proteinExistence type="predicted"/>
<dbReference type="SUPFAM" id="SSF81296">
    <property type="entry name" value="E set domains"/>
    <property type="match status" value="1"/>
</dbReference>
<dbReference type="Pfam" id="PF01833">
    <property type="entry name" value="TIG"/>
    <property type="match status" value="1"/>
</dbReference>
<dbReference type="InterPro" id="IPR014756">
    <property type="entry name" value="Ig_E-set"/>
</dbReference>
<dbReference type="Proteomes" id="UP000058305">
    <property type="component" value="Chromosome"/>
</dbReference>
<evidence type="ECO:0000259" key="2">
    <source>
        <dbReference type="Pfam" id="PF12671"/>
    </source>
</evidence>
<feature type="domain" description="IPT/TIG" evidence="1">
    <location>
        <begin position="88"/>
        <end position="151"/>
    </location>
</feature>